<proteinExistence type="predicted"/>
<dbReference type="OrthoDB" id="197680at2"/>
<protein>
    <recommendedName>
        <fullName evidence="1">Glycoside hydrolase 123 catalytic domain-containing protein</fullName>
    </recommendedName>
</protein>
<name>A0A229P3W0_9BACL</name>
<dbReference type="Pfam" id="PF13320">
    <property type="entry name" value="GH123_cat"/>
    <property type="match status" value="1"/>
</dbReference>
<sequence>MEAKTRGCVLHPLVFLKETTMTIQCGLQSESFKLKEGVPDSFDRVMTGNDPLFAQKTIRLTTGRRDWAAFQVLLQVNEPYTLSVGRRPAFSPYGALPNYRLAFEMDDMDGLTYSMNPIGMVEDDDGIHKADILLNDEVIHVMDRLKRSVWCELRIPEEVSPGLYKGNVHIFEQTMFEDERKVASLTVELEVINVVVPEPSEYSFQLELWQHGSNIARKHEVALWSDEHFAVLENYVASLGQLGQKSVTVIASEIPWSGQGCFRITNYYSDLFEYSMIGVEKSKSGIFTYDFNPMERYIQLCAKYGITGVIDLFGLSGIWQYQPEGYGKLADDYPDGIRVRYLDRNDSCYKYMRSAAEIKEYIAALHNYFGTTGRLNEVRIMTDEPSDPEAYRAVRELFAVVAPGFQFKTCYGHMEPILEAPEQARNSVVSAGCLFKHLDDFKELKVDNPMWYVACDIAYPNTFINSHLLESRLIPHLTAFMGFDGFLRWNYTVWPDNPRERIRYKYPFFSAGDTNFVYPGNDGRPLLTLRYMNLRRGIQEFELTAQVKDRCNDAEERLAELWSKIIKAEKLQGLYSPGDSFSTWFSDEHEDYEAVRKALLEMLVNA</sequence>
<evidence type="ECO:0000259" key="1">
    <source>
        <dbReference type="Pfam" id="PF13320"/>
    </source>
</evidence>
<organism evidence="2 3">
    <name type="scientific">Paenibacillus herberti</name>
    <dbReference type="NCBI Taxonomy" id="1619309"/>
    <lineage>
        <taxon>Bacteria</taxon>
        <taxon>Bacillati</taxon>
        <taxon>Bacillota</taxon>
        <taxon>Bacilli</taxon>
        <taxon>Bacillales</taxon>
        <taxon>Paenibacillaceae</taxon>
        <taxon>Paenibacillus</taxon>
    </lineage>
</organism>
<accession>A0A229P3W0</accession>
<gene>
    <name evidence="2" type="ORF">CGZ75_10185</name>
</gene>
<comment type="caution">
    <text evidence="2">The sequence shown here is derived from an EMBL/GenBank/DDBJ whole genome shotgun (WGS) entry which is preliminary data.</text>
</comment>
<dbReference type="InterPro" id="IPR025150">
    <property type="entry name" value="GH123_cat"/>
</dbReference>
<evidence type="ECO:0000313" key="3">
    <source>
        <dbReference type="Proteomes" id="UP000215145"/>
    </source>
</evidence>
<feature type="domain" description="Glycoside hydrolase 123 catalytic" evidence="1">
    <location>
        <begin position="209"/>
        <end position="543"/>
    </location>
</feature>
<evidence type="ECO:0000313" key="2">
    <source>
        <dbReference type="EMBL" id="OXM16976.1"/>
    </source>
</evidence>
<reference evidence="2 3" key="1">
    <citation type="submission" date="2017-07" db="EMBL/GenBank/DDBJ databases">
        <title>Paenibacillus herberti R33 genome sequencing and assembly.</title>
        <authorList>
            <person name="Su W."/>
        </authorList>
    </citation>
    <scope>NUCLEOTIDE SEQUENCE [LARGE SCALE GENOMIC DNA]</scope>
    <source>
        <strain evidence="2 3">R33</strain>
    </source>
</reference>
<keyword evidence="3" id="KW-1185">Reference proteome</keyword>
<dbReference type="AlphaFoldDB" id="A0A229P3W0"/>
<dbReference type="Proteomes" id="UP000215145">
    <property type="component" value="Unassembled WGS sequence"/>
</dbReference>
<dbReference type="EMBL" id="NMUQ01000001">
    <property type="protein sequence ID" value="OXM16976.1"/>
    <property type="molecule type" value="Genomic_DNA"/>
</dbReference>